<feature type="non-terminal residue" evidence="1">
    <location>
        <position position="279"/>
    </location>
</feature>
<reference evidence="1 2" key="1">
    <citation type="journal article" date="2020" name="Cell">
        <title>Large-Scale Comparative Analyses of Tick Genomes Elucidate Their Genetic Diversity and Vector Capacities.</title>
        <authorList>
            <consortium name="Tick Genome and Microbiome Consortium (TIGMIC)"/>
            <person name="Jia N."/>
            <person name="Wang J."/>
            <person name="Shi W."/>
            <person name="Du L."/>
            <person name="Sun Y."/>
            <person name="Zhan W."/>
            <person name="Jiang J.F."/>
            <person name="Wang Q."/>
            <person name="Zhang B."/>
            <person name="Ji P."/>
            <person name="Bell-Sakyi L."/>
            <person name="Cui X.M."/>
            <person name="Yuan T.T."/>
            <person name="Jiang B.G."/>
            <person name="Yang W.F."/>
            <person name="Lam T.T."/>
            <person name="Chang Q.C."/>
            <person name="Ding S.J."/>
            <person name="Wang X.J."/>
            <person name="Zhu J.G."/>
            <person name="Ruan X.D."/>
            <person name="Zhao L."/>
            <person name="Wei J.T."/>
            <person name="Ye R.Z."/>
            <person name="Que T.C."/>
            <person name="Du C.H."/>
            <person name="Zhou Y.H."/>
            <person name="Cheng J.X."/>
            <person name="Dai P.F."/>
            <person name="Guo W.B."/>
            <person name="Han X.H."/>
            <person name="Huang E.J."/>
            <person name="Li L.F."/>
            <person name="Wei W."/>
            <person name="Gao Y.C."/>
            <person name="Liu J.Z."/>
            <person name="Shao H.Z."/>
            <person name="Wang X."/>
            <person name="Wang C.C."/>
            <person name="Yang T.C."/>
            <person name="Huo Q.B."/>
            <person name="Li W."/>
            <person name="Chen H.Y."/>
            <person name="Chen S.E."/>
            <person name="Zhou L.G."/>
            <person name="Ni X.B."/>
            <person name="Tian J.H."/>
            <person name="Sheng Y."/>
            <person name="Liu T."/>
            <person name="Pan Y.S."/>
            <person name="Xia L.Y."/>
            <person name="Li J."/>
            <person name="Zhao F."/>
            <person name="Cao W.C."/>
        </authorList>
    </citation>
    <scope>NUCLEOTIDE SEQUENCE [LARGE SCALE GENOMIC DNA]</scope>
    <source>
        <strain evidence="1">Iper-2018</strain>
    </source>
</reference>
<organism evidence="1 2">
    <name type="scientific">Ixodes persulcatus</name>
    <name type="common">Taiga tick</name>
    <dbReference type="NCBI Taxonomy" id="34615"/>
    <lineage>
        <taxon>Eukaryota</taxon>
        <taxon>Metazoa</taxon>
        <taxon>Ecdysozoa</taxon>
        <taxon>Arthropoda</taxon>
        <taxon>Chelicerata</taxon>
        <taxon>Arachnida</taxon>
        <taxon>Acari</taxon>
        <taxon>Parasitiformes</taxon>
        <taxon>Ixodida</taxon>
        <taxon>Ixodoidea</taxon>
        <taxon>Ixodidae</taxon>
        <taxon>Ixodinae</taxon>
        <taxon>Ixodes</taxon>
    </lineage>
</organism>
<gene>
    <name evidence="1" type="ORF">HPB47_015144</name>
</gene>
<accession>A0AC60QUD0</accession>
<keyword evidence="2" id="KW-1185">Reference proteome</keyword>
<name>A0AC60QUD0_IXOPE</name>
<evidence type="ECO:0000313" key="1">
    <source>
        <dbReference type="EMBL" id="KAG0443237.1"/>
    </source>
</evidence>
<protein>
    <submittedName>
        <fullName evidence="1">Uncharacterized protein</fullName>
    </submittedName>
</protein>
<evidence type="ECO:0000313" key="2">
    <source>
        <dbReference type="Proteomes" id="UP000805193"/>
    </source>
</evidence>
<sequence length="279" mass="31346">MAKPLPAPAKSTQRNDLTLLLEGRLTDVEFLVEDGSHPPKVFKAHKMMLAIRNEVFEAMFYGNLPEKDQVHITDLHPDGFFTFLKYLYTRKATFVDIQQALHTRTAAQKYMESMLVEDCETFIRKEIQPTNVCIVLDYSVKYGNTANLDGIIDNVVAANICQVLTSKAFIAASSESVVRILKAPGLKTTEYEIIRGVYNWAVERCKQEPDKPTIATLQQNMRPFLPELRFLTLTAEWFVGGPASWEVMTGSEALAVLCNILKPGSVKLPEVICKSTADR</sequence>
<dbReference type="EMBL" id="JABSTQ010003694">
    <property type="protein sequence ID" value="KAG0443237.1"/>
    <property type="molecule type" value="Genomic_DNA"/>
</dbReference>
<dbReference type="Proteomes" id="UP000805193">
    <property type="component" value="Unassembled WGS sequence"/>
</dbReference>
<comment type="caution">
    <text evidence="1">The sequence shown here is derived from an EMBL/GenBank/DDBJ whole genome shotgun (WGS) entry which is preliminary data.</text>
</comment>
<proteinExistence type="predicted"/>